<dbReference type="Pfam" id="PF00144">
    <property type="entry name" value="Beta-lactamase"/>
    <property type="match status" value="1"/>
</dbReference>
<dbReference type="InterPro" id="IPR012338">
    <property type="entry name" value="Beta-lactam/transpept-like"/>
</dbReference>
<feature type="domain" description="Beta-lactamase-related" evidence="1">
    <location>
        <begin position="32"/>
        <end position="92"/>
    </location>
</feature>
<sequence>MSSEAYHCCRAGKFPVLVYCAVDRKGDVLLNSMSLDAVFWIASCTKLITSIACMQMVKQGDLALDGALERSRGITLRMLLNHTSGFVYAFQDLKLCDWSRPVGLDDFCSHESDVLHRPLVNQPEPKIQFGLSLGGYFQKFTLQPLTMNLAYVHQRAKDGTLSVTDHLYRAQLRKPETVKEMFTDQMPGKPLLANPCPAGGLSLSLSHQKSAIGRVAGPGSWEGLANLF</sequence>
<dbReference type="InterPro" id="IPR001466">
    <property type="entry name" value="Beta-lactam-related"/>
</dbReference>
<dbReference type="Gene3D" id="3.40.710.10">
    <property type="entry name" value="DD-peptidase/beta-lactamase superfamily"/>
    <property type="match status" value="1"/>
</dbReference>
<dbReference type="SUPFAM" id="SSF56601">
    <property type="entry name" value="beta-lactamase/transpeptidase-like"/>
    <property type="match status" value="1"/>
</dbReference>
<dbReference type="PANTHER" id="PTHR43283:SF3">
    <property type="entry name" value="BETA-LACTAMASE FAMILY PROTEIN (AFU_ORTHOLOGUE AFUA_5G07500)"/>
    <property type="match status" value="1"/>
</dbReference>
<organism evidence="2">
    <name type="scientific">Petromyces alliaceus</name>
    <name type="common">Aspergillus alliaceus</name>
    <dbReference type="NCBI Taxonomy" id="209559"/>
    <lineage>
        <taxon>Eukaryota</taxon>
        <taxon>Fungi</taxon>
        <taxon>Dikarya</taxon>
        <taxon>Ascomycota</taxon>
        <taxon>Pezizomycotina</taxon>
        <taxon>Eurotiomycetes</taxon>
        <taxon>Eurotiomycetidae</taxon>
        <taxon>Eurotiales</taxon>
        <taxon>Aspergillaceae</taxon>
        <taxon>Aspergillus</taxon>
        <taxon>Aspergillus subgen. Circumdati</taxon>
    </lineage>
</organism>
<proteinExistence type="predicted"/>
<dbReference type="Proteomes" id="UP000326877">
    <property type="component" value="Unassembled WGS sequence"/>
</dbReference>
<accession>A0A5N7BT27</accession>
<dbReference type="InterPro" id="IPR050789">
    <property type="entry name" value="Diverse_Enzym_Activities"/>
</dbReference>
<dbReference type="EMBL" id="ML735352">
    <property type="protein sequence ID" value="KAE8384899.1"/>
    <property type="molecule type" value="Genomic_DNA"/>
</dbReference>
<name>A0A5N7BT27_PETAA</name>
<dbReference type="PANTHER" id="PTHR43283">
    <property type="entry name" value="BETA-LACTAMASE-RELATED"/>
    <property type="match status" value="1"/>
</dbReference>
<gene>
    <name evidence="2" type="ORF">BDV23DRAFT_176708</name>
</gene>
<evidence type="ECO:0000313" key="2">
    <source>
        <dbReference type="EMBL" id="KAE8384899.1"/>
    </source>
</evidence>
<protein>
    <submittedName>
        <fullName evidence="2">Beta-lactamase/transpeptidase-like protein</fullName>
    </submittedName>
</protein>
<dbReference type="AlphaFoldDB" id="A0A5N7BT27"/>
<dbReference type="OrthoDB" id="428260at2759"/>
<reference evidence="2" key="1">
    <citation type="submission" date="2019-04" db="EMBL/GenBank/DDBJ databases">
        <title>Friends and foes A comparative genomics studyof 23 Aspergillus species from section Flavi.</title>
        <authorList>
            <consortium name="DOE Joint Genome Institute"/>
            <person name="Kjaerbolling I."/>
            <person name="Vesth T."/>
            <person name="Frisvad J.C."/>
            <person name="Nybo J.L."/>
            <person name="Theobald S."/>
            <person name="Kildgaard S."/>
            <person name="Isbrandt T."/>
            <person name="Kuo A."/>
            <person name="Sato A."/>
            <person name="Lyhne E.K."/>
            <person name="Kogle M.E."/>
            <person name="Wiebenga A."/>
            <person name="Kun R.S."/>
            <person name="Lubbers R.J."/>
            <person name="Makela M.R."/>
            <person name="Barry K."/>
            <person name="Chovatia M."/>
            <person name="Clum A."/>
            <person name="Daum C."/>
            <person name="Haridas S."/>
            <person name="He G."/>
            <person name="LaButti K."/>
            <person name="Lipzen A."/>
            <person name="Mondo S."/>
            <person name="Riley R."/>
            <person name="Salamov A."/>
            <person name="Simmons B.A."/>
            <person name="Magnuson J.K."/>
            <person name="Henrissat B."/>
            <person name="Mortensen U.H."/>
            <person name="Larsen T.O."/>
            <person name="Devries R.P."/>
            <person name="Grigoriev I.V."/>
            <person name="Machida M."/>
            <person name="Baker S.E."/>
            <person name="Andersen M.R."/>
        </authorList>
    </citation>
    <scope>NUCLEOTIDE SEQUENCE [LARGE SCALE GENOMIC DNA]</scope>
    <source>
        <strain evidence="2">IBT 14317</strain>
    </source>
</reference>
<evidence type="ECO:0000259" key="1">
    <source>
        <dbReference type="Pfam" id="PF00144"/>
    </source>
</evidence>